<evidence type="ECO:0000259" key="4">
    <source>
        <dbReference type="PROSITE" id="PS50142"/>
    </source>
</evidence>
<keyword evidence="6" id="KW-1185">Reference proteome</keyword>
<evidence type="ECO:0000313" key="5">
    <source>
        <dbReference type="EMBL" id="RSH91334.1"/>
    </source>
</evidence>
<accession>A0A427YJR0</accession>
<dbReference type="SUPFAM" id="SSF69065">
    <property type="entry name" value="RNase III domain-like"/>
    <property type="match status" value="1"/>
</dbReference>
<feature type="domain" description="RNase III" evidence="4">
    <location>
        <begin position="312"/>
        <end position="391"/>
    </location>
</feature>
<dbReference type="Proteomes" id="UP000279259">
    <property type="component" value="Unassembled WGS sequence"/>
</dbReference>
<reference evidence="5 6" key="1">
    <citation type="submission" date="2018-11" db="EMBL/GenBank/DDBJ databases">
        <title>Genome sequence of Saitozyma podzolica DSM 27192.</title>
        <authorList>
            <person name="Aliyu H."/>
            <person name="Gorte O."/>
            <person name="Ochsenreither K."/>
        </authorList>
    </citation>
    <scope>NUCLEOTIDE SEQUENCE [LARGE SCALE GENOMIC DNA]</scope>
    <source>
        <strain evidence="5 6">DSM 27192</strain>
    </source>
</reference>
<dbReference type="PANTHER" id="PTHR43283:SF11">
    <property type="entry name" value="BETA-LACTAMASE-RELATED DOMAIN-CONTAINING PROTEIN"/>
    <property type="match status" value="1"/>
</dbReference>
<dbReference type="AlphaFoldDB" id="A0A427YJR0"/>
<feature type="compositionally biased region" description="Acidic residues" evidence="3">
    <location>
        <begin position="501"/>
        <end position="532"/>
    </location>
</feature>
<dbReference type="EMBL" id="RSCD01000008">
    <property type="protein sequence ID" value="RSH91334.1"/>
    <property type="molecule type" value="Genomic_DNA"/>
</dbReference>
<feature type="compositionally biased region" description="Low complexity" evidence="3">
    <location>
        <begin position="25"/>
        <end position="34"/>
    </location>
</feature>
<dbReference type="SUPFAM" id="SSF56601">
    <property type="entry name" value="beta-lactamase/transpeptidase-like"/>
    <property type="match status" value="1"/>
</dbReference>
<dbReference type="Pfam" id="PF00144">
    <property type="entry name" value="Beta-lactamase"/>
    <property type="match status" value="1"/>
</dbReference>
<evidence type="ECO:0000256" key="2">
    <source>
        <dbReference type="SAM" id="Coils"/>
    </source>
</evidence>
<comment type="caution">
    <text evidence="5">The sequence shown here is derived from an EMBL/GenBank/DDBJ whole genome shotgun (WGS) entry which is preliminary data.</text>
</comment>
<dbReference type="InterPro" id="IPR001466">
    <property type="entry name" value="Beta-lactam-related"/>
</dbReference>
<dbReference type="GO" id="GO:0004525">
    <property type="term" value="F:ribonuclease III activity"/>
    <property type="evidence" value="ECO:0007669"/>
    <property type="project" value="InterPro"/>
</dbReference>
<dbReference type="Gene3D" id="3.40.710.10">
    <property type="entry name" value="DD-peptidase/beta-lactamase superfamily"/>
    <property type="match status" value="1"/>
</dbReference>
<dbReference type="OrthoDB" id="428260at2759"/>
<feature type="region of interest" description="Disordered" evidence="3">
    <location>
        <begin position="1"/>
        <end position="34"/>
    </location>
</feature>
<feature type="compositionally biased region" description="Acidic residues" evidence="3">
    <location>
        <begin position="472"/>
        <end position="482"/>
    </location>
</feature>
<dbReference type="GO" id="GO:0006396">
    <property type="term" value="P:RNA processing"/>
    <property type="evidence" value="ECO:0007669"/>
    <property type="project" value="InterPro"/>
</dbReference>
<dbReference type="PANTHER" id="PTHR43283">
    <property type="entry name" value="BETA-LACTAMASE-RELATED"/>
    <property type="match status" value="1"/>
</dbReference>
<protein>
    <recommendedName>
        <fullName evidence="4">RNase III domain-containing protein</fullName>
    </recommendedName>
</protein>
<dbReference type="InterPro" id="IPR036389">
    <property type="entry name" value="RNase_III_sf"/>
</dbReference>
<name>A0A427YJR0_9TREE</name>
<dbReference type="STRING" id="1890683.A0A427YJR0"/>
<sequence length="976" mass="108574">MAPSSPQQVKIEPGCPTASGHTAPSLSTSPSGHSSAFFTQDGRHCVFAGPPPPQPEHLRPLVHTFDWEHLPALPAITEPSLAAVVSGHVTRAFVQIMKELAFEGHGVLCHASTQAVLAGCTESDKHEICRLHADLVSNVTLSHLVLSYGFIPPNAYDNERHSAEIFKAHIGALYREAKEIGKQTEIEALVAAMFCPEAWPVLERPATKAFWDTVKQASKKLDKRDEAKARKKQAKEKLAKEKQACLLVSRRHRHFPSSPRRQDPGPPPYYFKPLMVPFEWRHLPSLPAILDPSLARIVDGYLRKTCKPDVMELAFDGDGFVHHALTQAIRDACPSRSLSQVNYLRNHMRSNTTFSYLALCYRLIAPNSYHTQKRYADVFEAHIGALYPEAKKTGSQGQVEALVAAMFGADVWPVLRDSMSPLNGRIKLGTSIAGAVEGRTTKPSGRVSGEVTDADEPVFLHHSRREVIDLTGLEDEEDEDNPEPVQPTLPRRMESRPALDASDDESDDWSDDIDQTLDSDDSDDDDNNDDMEAPAHRREMHSAPPYITTDEDHAQARIAWWDVNAPLSYGSPESVGLLSAPLKELQKNTSAYTVAQNYSSASYNLVHPLYPGATVLVGHRNTIVSHFSTGYNLLYSDSNGTKLSKNERIRMSDDSIYDMASLSKMFTTVLALQQLGEGRINLNDTVDTYLPDFARNNKTSITILQLMTHTSGFDADPAPPLYPNYTTYEARREAVITQKPINPPGEVYLYSDLNFMNLAFVLEATTNSTLDQLMYDKFLRPLGMWDSFYNKGNLPANETEQYDRMVATEFQIEVLGTTYEPPRPQPVRGTVHDENAWALDGVSGHAGMFSTAYDLAIFCQMILNNGTYNGVKILEPWTVDLIFHNYNTKFPNDAHGLGFELNQTYWSGPMRSLQTAGHTGFTGTTMVIDRPSGTFWLALTNRVHPSRTWSSTNIEREYAGYFIAEALGRSPTGPTA</sequence>
<feature type="region of interest" description="Disordered" evidence="3">
    <location>
        <begin position="437"/>
        <end position="544"/>
    </location>
</feature>
<keyword evidence="2" id="KW-0175">Coiled coil</keyword>
<organism evidence="5 6">
    <name type="scientific">Saitozyma podzolica</name>
    <dbReference type="NCBI Taxonomy" id="1890683"/>
    <lineage>
        <taxon>Eukaryota</taxon>
        <taxon>Fungi</taxon>
        <taxon>Dikarya</taxon>
        <taxon>Basidiomycota</taxon>
        <taxon>Agaricomycotina</taxon>
        <taxon>Tremellomycetes</taxon>
        <taxon>Tremellales</taxon>
        <taxon>Trimorphomycetaceae</taxon>
        <taxon>Saitozyma</taxon>
    </lineage>
</organism>
<keyword evidence="1" id="KW-0378">Hydrolase</keyword>
<feature type="coiled-coil region" evidence="2">
    <location>
        <begin position="217"/>
        <end position="244"/>
    </location>
</feature>
<evidence type="ECO:0000256" key="1">
    <source>
        <dbReference type="ARBA" id="ARBA00022801"/>
    </source>
</evidence>
<dbReference type="Gene3D" id="1.10.1520.10">
    <property type="entry name" value="Ribonuclease III domain"/>
    <property type="match status" value="1"/>
</dbReference>
<proteinExistence type="predicted"/>
<dbReference type="InterPro" id="IPR012338">
    <property type="entry name" value="Beta-lactam/transpept-like"/>
</dbReference>
<evidence type="ECO:0000313" key="6">
    <source>
        <dbReference type="Proteomes" id="UP000279259"/>
    </source>
</evidence>
<evidence type="ECO:0000256" key="3">
    <source>
        <dbReference type="SAM" id="MobiDB-lite"/>
    </source>
</evidence>
<gene>
    <name evidence="5" type="ORF">EHS25_009633</name>
</gene>
<dbReference type="InterPro" id="IPR000999">
    <property type="entry name" value="RNase_III_dom"/>
</dbReference>
<dbReference type="InterPro" id="IPR050789">
    <property type="entry name" value="Diverse_Enzym_Activities"/>
</dbReference>
<dbReference type="PROSITE" id="PS50142">
    <property type="entry name" value="RNASE_3_2"/>
    <property type="match status" value="1"/>
</dbReference>